<dbReference type="Pfam" id="PF00578">
    <property type="entry name" value="AhpC-TSA"/>
    <property type="match status" value="1"/>
</dbReference>
<dbReference type="InterPro" id="IPR013766">
    <property type="entry name" value="Thioredoxin_domain"/>
</dbReference>
<sequence length="173" mass="18474">MSLSPKDRQGHAPLQPGASFPSLRAAQVGGGPLTLPDHLAGFWGVVLFYRGHGCGYSRWQLLDFQKRSAGFEQAGARVVALSTDPKAQAQRTAELYGLTFPVLWGADAHQVAASTGAYVLGDPPILQSTGFLLQPDGKVALAVYSSGAVGRLVAHDTLRHVQYLRRRAPAEVN</sequence>
<dbReference type="GO" id="GO:0016491">
    <property type="term" value="F:oxidoreductase activity"/>
    <property type="evidence" value="ECO:0007669"/>
    <property type="project" value="InterPro"/>
</dbReference>
<dbReference type="SUPFAM" id="SSF52833">
    <property type="entry name" value="Thioredoxin-like"/>
    <property type="match status" value="1"/>
</dbReference>
<dbReference type="RefSeq" id="WP_184136719.1">
    <property type="nucleotide sequence ID" value="NZ_JACHFL010000017.1"/>
</dbReference>
<protein>
    <submittedName>
        <fullName evidence="2">Peroxiredoxin</fullName>
    </submittedName>
</protein>
<dbReference type="EMBL" id="JACHFL010000017">
    <property type="protein sequence ID" value="MBB5365319.1"/>
    <property type="molecule type" value="Genomic_DNA"/>
</dbReference>
<accession>A0A7W8K153</accession>
<dbReference type="AlphaFoldDB" id="A0A7W8K153"/>
<keyword evidence="3" id="KW-1185">Reference proteome</keyword>
<proteinExistence type="predicted"/>
<dbReference type="InterPro" id="IPR036249">
    <property type="entry name" value="Thioredoxin-like_sf"/>
</dbReference>
<feature type="domain" description="Thioredoxin" evidence="1">
    <location>
        <begin position="14"/>
        <end position="166"/>
    </location>
</feature>
<organism evidence="2 3">
    <name type="scientific">Deinococcus humi</name>
    <dbReference type="NCBI Taxonomy" id="662880"/>
    <lineage>
        <taxon>Bacteria</taxon>
        <taxon>Thermotogati</taxon>
        <taxon>Deinococcota</taxon>
        <taxon>Deinococci</taxon>
        <taxon>Deinococcales</taxon>
        <taxon>Deinococcaceae</taxon>
        <taxon>Deinococcus</taxon>
    </lineage>
</organism>
<dbReference type="PROSITE" id="PS51352">
    <property type="entry name" value="THIOREDOXIN_2"/>
    <property type="match status" value="1"/>
</dbReference>
<gene>
    <name evidence="2" type="ORF">HNQ08_004440</name>
</gene>
<dbReference type="GO" id="GO:0016209">
    <property type="term" value="F:antioxidant activity"/>
    <property type="evidence" value="ECO:0007669"/>
    <property type="project" value="InterPro"/>
</dbReference>
<dbReference type="InterPro" id="IPR000866">
    <property type="entry name" value="AhpC/TSA"/>
</dbReference>
<dbReference type="Gene3D" id="3.40.30.10">
    <property type="entry name" value="Glutaredoxin"/>
    <property type="match status" value="1"/>
</dbReference>
<reference evidence="2 3" key="1">
    <citation type="submission" date="2020-08" db="EMBL/GenBank/DDBJ databases">
        <title>Genomic Encyclopedia of Type Strains, Phase IV (KMG-IV): sequencing the most valuable type-strain genomes for metagenomic binning, comparative biology and taxonomic classification.</title>
        <authorList>
            <person name="Goeker M."/>
        </authorList>
    </citation>
    <scope>NUCLEOTIDE SEQUENCE [LARGE SCALE GENOMIC DNA]</scope>
    <source>
        <strain evidence="2 3">DSM 27939</strain>
    </source>
</reference>
<dbReference type="Proteomes" id="UP000552709">
    <property type="component" value="Unassembled WGS sequence"/>
</dbReference>
<evidence type="ECO:0000313" key="2">
    <source>
        <dbReference type="EMBL" id="MBB5365319.1"/>
    </source>
</evidence>
<evidence type="ECO:0000259" key="1">
    <source>
        <dbReference type="PROSITE" id="PS51352"/>
    </source>
</evidence>
<evidence type="ECO:0000313" key="3">
    <source>
        <dbReference type="Proteomes" id="UP000552709"/>
    </source>
</evidence>
<name>A0A7W8K153_9DEIO</name>
<comment type="caution">
    <text evidence="2">The sequence shown here is derived from an EMBL/GenBank/DDBJ whole genome shotgun (WGS) entry which is preliminary data.</text>
</comment>